<dbReference type="PANTHER" id="PTHR30075:SF2">
    <property type="entry name" value="GLYCINE--TRNA LIGASE, CHLOROPLASTIC_MITOCHONDRIAL 2"/>
    <property type="match status" value="1"/>
</dbReference>
<dbReference type="GO" id="GO:0006420">
    <property type="term" value="P:arginyl-tRNA aminoacylation"/>
    <property type="evidence" value="ECO:0007669"/>
    <property type="project" value="InterPro"/>
</dbReference>
<dbReference type="Pfam" id="PF02092">
    <property type="entry name" value="tRNA_synt_2f"/>
    <property type="match status" value="1"/>
</dbReference>
<dbReference type="HAMAP" id="MF_00255">
    <property type="entry name" value="Gly_tRNA_synth_beta"/>
    <property type="match status" value="1"/>
</dbReference>
<dbReference type="GO" id="GO:0005829">
    <property type="term" value="C:cytosol"/>
    <property type="evidence" value="ECO:0007669"/>
    <property type="project" value="TreeGrafter"/>
</dbReference>
<comment type="caution">
    <text evidence="13">The sequence shown here is derived from an EMBL/GenBank/DDBJ whole genome shotgun (WGS) entry which is preliminary data.</text>
</comment>
<dbReference type="InterPro" id="IPR008909">
    <property type="entry name" value="DALR_anticod-bd"/>
</dbReference>
<comment type="similarity">
    <text evidence="2 11">Belongs to the class-II aminoacyl-tRNA synthetase family.</text>
</comment>
<dbReference type="SUPFAM" id="SSF109604">
    <property type="entry name" value="HD-domain/PDEase-like"/>
    <property type="match status" value="1"/>
</dbReference>
<dbReference type="PRINTS" id="PR01045">
    <property type="entry name" value="TRNASYNTHGB"/>
</dbReference>
<dbReference type="Pfam" id="PF05746">
    <property type="entry name" value="DALR_1"/>
    <property type="match status" value="1"/>
</dbReference>
<evidence type="ECO:0000256" key="8">
    <source>
        <dbReference type="ARBA" id="ARBA00022917"/>
    </source>
</evidence>
<keyword evidence="7 11" id="KW-0067">ATP-binding</keyword>
<sequence length="683" mass="78159">MPSQLLFECLSEEIPSRMHGLAVTQAKNYIVTNFSKNNIKFKLVEVYITARRIVLFVKDLDTSLVKNNEIKGPNVNAGQDALEGFLKKNKKNKEDLLTRKINGEDFYFIKKNSDSFDIKTFIKSQLEEMFKNFSWPKSMRWGEKKERWIRPIKSILCMLDNEVIPVSFAGITASNITSGHRFLSKDEFLIIRSPADYLEVLEENNVILNQDKRKKCIVDQINKFAQDHSLQLEKNEYLLNELTGLVEWPIVLFGKVNQEKSVELPKEVVLSIINTQQKYLALGDGHKIFYFATVVNVKNNRVIKGYEKILEARLADAQFLISQDKKHDLDYYVNKLDSILFHTSLGSVKEKVKRITAVSKYIAIWIPHASLIKVERTAHLAKADLATSMVREFPELQGIMGGHYAQEDEEIVESIIEHYKPIGPEQECPKTPSAIAVSLADKMDSLVGLVIAGEKASGSYDQFGLRRMSIGIIRIILENNLHIPIKLFIDKSTSLYSRTTSGIIVNKKQLVFEFLLERFKSIVKKENISPDIVNSILCQESINDLSIAKEQIDILSDYLNLPEGRKVHDIYKRVGNIVNKAIKDSKDNDSKSYRKRLLLDHQEIELANYAVSAYKNIKQTMKNHHFKAALDELVGFAPFVDQFMNNVKINCDSNVLRKNRLALLIKIISIFHLVANFSMLKVK</sequence>
<evidence type="ECO:0000313" key="13">
    <source>
        <dbReference type="EMBL" id="OEY86441.1"/>
    </source>
</evidence>
<evidence type="ECO:0000256" key="10">
    <source>
        <dbReference type="ARBA" id="ARBA00047937"/>
    </source>
</evidence>
<evidence type="ECO:0000256" key="4">
    <source>
        <dbReference type="ARBA" id="ARBA00022490"/>
    </source>
</evidence>
<comment type="catalytic activity">
    <reaction evidence="10 11">
        <text>tRNA(Gly) + glycine + ATP = glycyl-tRNA(Gly) + AMP + diphosphate</text>
        <dbReference type="Rhea" id="RHEA:16013"/>
        <dbReference type="Rhea" id="RHEA-COMP:9664"/>
        <dbReference type="Rhea" id="RHEA-COMP:9683"/>
        <dbReference type="ChEBI" id="CHEBI:30616"/>
        <dbReference type="ChEBI" id="CHEBI:33019"/>
        <dbReference type="ChEBI" id="CHEBI:57305"/>
        <dbReference type="ChEBI" id="CHEBI:78442"/>
        <dbReference type="ChEBI" id="CHEBI:78522"/>
        <dbReference type="ChEBI" id="CHEBI:456215"/>
        <dbReference type="EC" id="6.1.1.14"/>
    </reaction>
</comment>
<dbReference type="PROSITE" id="PS50861">
    <property type="entry name" value="AA_TRNA_LIGASE_II_GLYAB"/>
    <property type="match status" value="1"/>
</dbReference>
<dbReference type="GO" id="GO:0004814">
    <property type="term" value="F:arginine-tRNA ligase activity"/>
    <property type="evidence" value="ECO:0007669"/>
    <property type="project" value="InterPro"/>
</dbReference>
<evidence type="ECO:0000256" key="11">
    <source>
        <dbReference type="HAMAP-Rule" id="MF_00255"/>
    </source>
</evidence>
<dbReference type="GO" id="GO:0004820">
    <property type="term" value="F:glycine-tRNA ligase activity"/>
    <property type="evidence" value="ECO:0007669"/>
    <property type="project" value="UniProtKB-UniRule"/>
</dbReference>
<dbReference type="PANTHER" id="PTHR30075">
    <property type="entry name" value="GLYCYL-TRNA SYNTHETASE"/>
    <property type="match status" value="1"/>
</dbReference>
<dbReference type="EMBL" id="MJMG01000010">
    <property type="protein sequence ID" value="OEY86441.1"/>
    <property type="molecule type" value="Genomic_DNA"/>
</dbReference>
<keyword evidence="4 11" id="KW-0963">Cytoplasm</keyword>
<name>A0A1E7QIY7_WOLPI</name>
<dbReference type="EC" id="6.1.1.14" evidence="11"/>
<evidence type="ECO:0000256" key="6">
    <source>
        <dbReference type="ARBA" id="ARBA00022741"/>
    </source>
</evidence>
<dbReference type="InterPro" id="IPR015944">
    <property type="entry name" value="Gly-tRNA-synth_bsu"/>
</dbReference>
<organism evidence="13 14">
    <name type="scientific">Wolbachia pipientis</name>
    <dbReference type="NCBI Taxonomy" id="955"/>
    <lineage>
        <taxon>Bacteria</taxon>
        <taxon>Pseudomonadati</taxon>
        <taxon>Pseudomonadota</taxon>
        <taxon>Alphaproteobacteria</taxon>
        <taxon>Rickettsiales</taxon>
        <taxon>Anaplasmataceae</taxon>
        <taxon>Wolbachieae</taxon>
        <taxon>Wolbachia</taxon>
    </lineage>
</organism>
<evidence type="ECO:0000256" key="2">
    <source>
        <dbReference type="ARBA" id="ARBA00008226"/>
    </source>
</evidence>
<comment type="subunit">
    <text evidence="3 11">Tetramer of two alpha and two beta subunits.</text>
</comment>
<protein>
    <recommendedName>
        <fullName evidence="11">Glycine--tRNA ligase beta subunit</fullName>
        <ecNumber evidence="11">6.1.1.14</ecNumber>
    </recommendedName>
    <alternativeName>
        <fullName evidence="11">Glycyl-tRNA synthetase beta subunit</fullName>
        <shortName evidence="11">GlyRS</shortName>
    </alternativeName>
</protein>
<evidence type="ECO:0000256" key="7">
    <source>
        <dbReference type="ARBA" id="ARBA00022840"/>
    </source>
</evidence>
<keyword evidence="14" id="KW-1185">Reference proteome</keyword>
<keyword evidence="9 11" id="KW-0030">Aminoacyl-tRNA synthetase</keyword>
<dbReference type="RefSeq" id="WP_070065289.1">
    <property type="nucleotide sequence ID" value="NZ_MJMG01000010.1"/>
</dbReference>
<comment type="subcellular location">
    <subcellularLocation>
        <location evidence="1 11">Cytoplasm</location>
    </subcellularLocation>
</comment>
<evidence type="ECO:0000259" key="12">
    <source>
        <dbReference type="Pfam" id="PF05746"/>
    </source>
</evidence>
<dbReference type="InterPro" id="IPR006194">
    <property type="entry name" value="Gly-tRNA-synth_heterodimer"/>
</dbReference>
<feature type="domain" description="DALR anticodon binding" evidence="12">
    <location>
        <begin position="571"/>
        <end position="667"/>
    </location>
</feature>
<keyword evidence="8 11" id="KW-0648">Protein biosynthesis</keyword>
<keyword evidence="6 11" id="KW-0547">Nucleotide-binding</keyword>
<evidence type="ECO:0000256" key="3">
    <source>
        <dbReference type="ARBA" id="ARBA00011209"/>
    </source>
</evidence>
<reference evidence="13 14" key="1">
    <citation type="submission" date="2016-09" db="EMBL/GenBank/DDBJ databases">
        <title>Genomic evidence for plant-parasitic nematodes as the earliest Wolbachia hosts.</title>
        <authorList>
            <person name="Brown A.M."/>
            <person name="Wasala S.K."/>
            <person name="Howe D.K."/>
            <person name="Peetz A.B."/>
            <person name="Zasada I.A."/>
            <person name="Denver D.R."/>
        </authorList>
    </citation>
    <scope>NUCLEOTIDE SEQUENCE [LARGE SCALE GENOMIC DNA]</scope>
    <source>
        <strain evidence="14">wPpe</strain>
    </source>
</reference>
<accession>A0A1E7QIY7</accession>
<dbReference type="GO" id="GO:0005524">
    <property type="term" value="F:ATP binding"/>
    <property type="evidence" value="ECO:0007669"/>
    <property type="project" value="UniProtKB-UniRule"/>
</dbReference>
<dbReference type="Proteomes" id="UP000175679">
    <property type="component" value="Unassembled WGS sequence"/>
</dbReference>
<evidence type="ECO:0000256" key="5">
    <source>
        <dbReference type="ARBA" id="ARBA00022598"/>
    </source>
</evidence>
<keyword evidence="5 11" id="KW-0436">Ligase</keyword>
<dbReference type="NCBIfam" id="TIGR00211">
    <property type="entry name" value="glyS"/>
    <property type="match status" value="1"/>
</dbReference>
<dbReference type="OrthoDB" id="9775440at2"/>
<dbReference type="GO" id="GO:0006426">
    <property type="term" value="P:glycyl-tRNA aminoacylation"/>
    <property type="evidence" value="ECO:0007669"/>
    <property type="project" value="UniProtKB-UniRule"/>
</dbReference>
<proteinExistence type="inferred from homology"/>
<gene>
    <name evidence="11" type="primary">glyS</name>
    <name evidence="13" type="ORF">BIY23_03940</name>
</gene>
<evidence type="ECO:0000313" key="14">
    <source>
        <dbReference type="Proteomes" id="UP000175679"/>
    </source>
</evidence>
<dbReference type="AlphaFoldDB" id="A0A1E7QIY7"/>
<evidence type="ECO:0000256" key="9">
    <source>
        <dbReference type="ARBA" id="ARBA00023146"/>
    </source>
</evidence>
<evidence type="ECO:0000256" key="1">
    <source>
        <dbReference type="ARBA" id="ARBA00004496"/>
    </source>
</evidence>